<proteinExistence type="inferred from homology"/>
<comment type="similarity">
    <text evidence="1">Belongs to the metallo-dependent hydrolases superfamily. CpsB/CapC family.</text>
</comment>
<evidence type="ECO:0000313" key="5">
    <source>
        <dbReference type="EMBL" id="POZ92395.1"/>
    </source>
</evidence>
<dbReference type="AlphaFoldDB" id="A0A2S5EH67"/>
<sequence length="216" mass="25556">MYIDINTHLLPNVDNGSQTLEETLRVLNNYKQHDITHVIFTLHINHPTIKTDITKIKEKYAEIKKTIEYNTGVKTYLASELYLTPQYTEFIPFNDHFVFITLPTQKFPLFLLDSIFQLQLDGYDIVLLQVEKYGWLFEMKEVLHRLREINVHFCLSFSGLNSKAAKYYIKRNWIDFLATNNKASNNEKEFNLNLFKKYSYITEKAFDILNISNVPE</sequence>
<accession>A0A2S5EH67</accession>
<evidence type="ECO:0000256" key="1">
    <source>
        <dbReference type="ARBA" id="ARBA00005750"/>
    </source>
</evidence>
<dbReference type="RefSeq" id="WP_103898694.1">
    <property type="nucleotide sequence ID" value="NZ_JALY01000156.1"/>
</dbReference>
<dbReference type="GO" id="GO:0004725">
    <property type="term" value="F:protein tyrosine phosphatase activity"/>
    <property type="evidence" value="ECO:0007669"/>
    <property type="project" value="UniProtKB-EC"/>
</dbReference>
<dbReference type="Gene3D" id="3.20.20.140">
    <property type="entry name" value="Metal-dependent hydrolases"/>
    <property type="match status" value="1"/>
</dbReference>
<gene>
    <name evidence="5" type="ORF">AA81_07470</name>
</gene>
<dbReference type="Pfam" id="PF19567">
    <property type="entry name" value="CpsB_CapC"/>
    <property type="match status" value="1"/>
</dbReference>
<evidence type="ECO:0000256" key="2">
    <source>
        <dbReference type="ARBA" id="ARBA00013064"/>
    </source>
</evidence>
<dbReference type="Proteomes" id="UP000236950">
    <property type="component" value="Unassembled WGS sequence"/>
</dbReference>
<dbReference type="InterPro" id="IPR016667">
    <property type="entry name" value="Caps_polysacc_synth_CpsB/CapC"/>
</dbReference>
<evidence type="ECO:0000313" key="6">
    <source>
        <dbReference type="Proteomes" id="UP000236950"/>
    </source>
</evidence>
<reference evidence="5 6" key="1">
    <citation type="submission" date="2014-01" db="EMBL/GenBank/DDBJ databases">
        <title>Comparative genomics of Petrotoga.</title>
        <authorList>
            <person name="Chow K."/>
            <person name="Charchuk R."/>
            <person name="Nesbo C.L."/>
        </authorList>
    </citation>
    <scope>NUCLEOTIDE SEQUENCE [LARGE SCALE GENOMIC DNA]</scope>
    <source>
        <strain evidence="5 6">DSM 16923</strain>
    </source>
</reference>
<keyword evidence="3" id="KW-0378">Hydrolase</keyword>
<dbReference type="PANTHER" id="PTHR39181:SF1">
    <property type="entry name" value="TYROSINE-PROTEIN PHOSPHATASE YWQE"/>
    <property type="match status" value="1"/>
</dbReference>
<evidence type="ECO:0000256" key="4">
    <source>
        <dbReference type="ARBA" id="ARBA00051722"/>
    </source>
</evidence>
<comment type="catalytic activity">
    <reaction evidence="4">
        <text>O-phospho-L-tyrosyl-[protein] + H2O = L-tyrosyl-[protein] + phosphate</text>
        <dbReference type="Rhea" id="RHEA:10684"/>
        <dbReference type="Rhea" id="RHEA-COMP:10136"/>
        <dbReference type="Rhea" id="RHEA-COMP:20101"/>
        <dbReference type="ChEBI" id="CHEBI:15377"/>
        <dbReference type="ChEBI" id="CHEBI:43474"/>
        <dbReference type="ChEBI" id="CHEBI:46858"/>
        <dbReference type="ChEBI" id="CHEBI:61978"/>
        <dbReference type="EC" id="3.1.3.48"/>
    </reaction>
</comment>
<dbReference type="EMBL" id="JALY01000156">
    <property type="protein sequence ID" value="POZ92395.1"/>
    <property type="molecule type" value="Genomic_DNA"/>
</dbReference>
<dbReference type="PANTHER" id="PTHR39181">
    <property type="entry name" value="TYROSINE-PROTEIN PHOSPHATASE YWQE"/>
    <property type="match status" value="1"/>
</dbReference>
<name>A0A2S5EH67_9BACT</name>
<dbReference type="EC" id="3.1.3.48" evidence="2"/>
<protein>
    <recommendedName>
        <fullName evidence="2">protein-tyrosine-phosphatase</fullName>
        <ecNumber evidence="2">3.1.3.48</ecNumber>
    </recommendedName>
</protein>
<evidence type="ECO:0000256" key="3">
    <source>
        <dbReference type="ARBA" id="ARBA00022801"/>
    </source>
</evidence>
<keyword evidence="6" id="KW-1185">Reference proteome</keyword>
<organism evidence="5 6">
    <name type="scientific">Petrotoga halophila DSM 16923</name>
    <dbReference type="NCBI Taxonomy" id="1122953"/>
    <lineage>
        <taxon>Bacteria</taxon>
        <taxon>Thermotogati</taxon>
        <taxon>Thermotogota</taxon>
        <taxon>Thermotogae</taxon>
        <taxon>Petrotogales</taxon>
        <taxon>Petrotogaceae</taxon>
        <taxon>Petrotoga</taxon>
    </lineage>
</organism>
<comment type="caution">
    <text evidence="5">The sequence shown here is derived from an EMBL/GenBank/DDBJ whole genome shotgun (WGS) entry which is preliminary data.</text>
</comment>
<dbReference type="GO" id="GO:0030145">
    <property type="term" value="F:manganese ion binding"/>
    <property type="evidence" value="ECO:0007669"/>
    <property type="project" value="InterPro"/>
</dbReference>